<dbReference type="PANTHER" id="PTHR22748:SF26">
    <property type="entry name" value="ENDONUCLEASE_EXONUCLEASE_PHOSPHATASE DOMAIN-CONTAINING PROTEIN"/>
    <property type="match status" value="1"/>
</dbReference>
<comment type="similarity">
    <text evidence="2">Belongs to the DNA repair enzymes AP/ExoA family.</text>
</comment>
<proteinExistence type="inferred from homology"/>
<dbReference type="InterPro" id="IPR036691">
    <property type="entry name" value="Endo/exonu/phosph_ase_sf"/>
</dbReference>
<name>A0A974HW22_XENLA</name>
<protein>
    <recommendedName>
        <fullName evidence="3">exodeoxyribonuclease III</fullName>
        <ecNumber evidence="3">3.1.11.2</ecNumber>
    </recommendedName>
</protein>
<gene>
    <name evidence="11" type="ORF">XELAEV_18015566mg</name>
</gene>
<organism evidence="11 12">
    <name type="scientific">Xenopus laevis</name>
    <name type="common">African clawed frog</name>
    <dbReference type="NCBI Taxonomy" id="8355"/>
    <lineage>
        <taxon>Eukaryota</taxon>
        <taxon>Metazoa</taxon>
        <taxon>Chordata</taxon>
        <taxon>Craniata</taxon>
        <taxon>Vertebrata</taxon>
        <taxon>Euteleostomi</taxon>
        <taxon>Amphibia</taxon>
        <taxon>Batrachia</taxon>
        <taxon>Anura</taxon>
        <taxon>Pipoidea</taxon>
        <taxon>Pipidae</taxon>
        <taxon>Xenopodinae</taxon>
        <taxon>Xenopus</taxon>
        <taxon>Xenopus</taxon>
    </lineage>
</organism>
<evidence type="ECO:0000256" key="7">
    <source>
        <dbReference type="ARBA" id="ARBA00022842"/>
    </source>
</evidence>
<dbReference type="InterPro" id="IPR004808">
    <property type="entry name" value="AP_endonuc_1"/>
</dbReference>
<evidence type="ECO:0000256" key="4">
    <source>
        <dbReference type="ARBA" id="ARBA00022723"/>
    </source>
</evidence>
<evidence type="ECO:0000313" key="12">
    <source>
        <dbReference type="Proteomes" id="UP000694892"/>
    </source>
</evidence>
<evidence type="ECO:0000256" key="2">
    <source>
        <dbReference type="ARBA" id="ARBA00007092"/>
    </source>
</evidence>
<dbReference type="GO" id="GO:0008081">
    <property type="term" value="F:phosphoric diester hydrolase activity"/>
    <property type="evidence" value="ECO:0007669"/>
    <property type="project" value="TreeGrafter"/>
</dbReference>
<dbReference type="GO" id="GO:0008311">
    <property type="term" value="F:double-stranded DNA 3'-5' DNA exonuclease activity"/>
    <property type="evidence" value="ECO:0007669"/>
    <property type="project" value="UniProtKB-EC"/>
</dbReference>
<feature type="binding site" evidence="9">
    <location>
        <position position="28"/>
    </location>
    <ligand>
        <name>Mg(2+)</name>
        <dbReference type="ChEBI" id="CHEBI:18420"/>
        <label>1</label>
    </ligand>
</feature>
<dbReference type="SUPFAM" id="SSF56219">
    <property type="entry name" value="DNase I-like"/>
    <property type="match status" value="1"/>
</dbReference>
<feature type="binding site" evidence="9">
    <location>
        <position position="57"/>
    </location>
    <ligand>
        <name>Mg(2+)</name>
        <dbReference type="ChEBI" id="CHEBI:18420"/>
        <label>1</label>
    </ligand>
</feature>
<dbReference type="Proteomes" id="UP000694892">
    <property type="component" value="Chromosome 2S"/>
</dbReference>
<dbReference type="AlphaFoldDB" id="A0A974HW22"/>
<dbReference type="InterPro" id="IPR005135">
    <property type="entry name" value="Endo/exonuclease/phosphatase"/>
</dbReference>
<comment type="catalytic activity">
    <reaction evidence="1">
        <text>Exonucleolytic cleavage in the 3'- to 5'-direction to yield nucleoside 5'-phosphates.</text>
        <dbReference type="EC" id="3.1.11.2"/>
    </reaction>
</comment>
<sequence>MATHRKILNPADTQTQTLDTTLKVLSWNVKGLNTPLKRKKILQYLKPLRAHIVCLQETHWNSAQSSALKDTWIAECITASYKNKIEVVL</sequence>
<keyword evidence="4 9" id="KW-0479">Metal-binding</keyword>
<evidence type="ECO:0000256" key="1">
    <source>
        <dbReference type="ARBA" id="ARBA00000493"/>
    </source>
</evidence>
<dbReference type="EMBL" id="CM004469">
    <property type="protein sequence ID" value="OCT92509.1"/>
    <property type="molecule type" value="Genomic_DNA"/>
</dbReference>
<dbReference type="Gene3D" id="3.60.10.10">
    <property type="entry name" value="Endonuclease/exonuclease/phosphatase"/>
    <property type="match status" value="1"/>
</dbReference>
<dbReference type="GO" id="GO:0006284">
    <property type="term" value="P:base-excision repair"/>
    <property type="evidence" value="ECO:0007669"/>
    <property type="project" value="TreeGrafter"/>
</dbReference>
<dbReference type="EC" id="3.1.11.2" evidence="3"/>
<dbReference type="GO" id="GO:0003906">
    <property type="term" value="F:DNA-(apurinic or apyrimidinic site) endonuclease activity"/>
    <property type="evidence" value="ECO:0007669"/>
    <property type="project" value="TreeGrafter"/>
</dbReference>
<evidence type="ECO:0000256" key="9">
    <source>
        <dbReference type="PIRSR" id="PIRSR604808-2"/>
    </source>
</evidence>
<dbReference type="Pfam" id="PF03372">
    <property type="entry name" value="Exo_endo_phos"/>
    <property type="match status" value="1"/>
</dbReference>
<accession>A0A974HW22</accession>
<evidence type="ECO:0000256" key="6">
    <source>
        <dbReference type="ARBA" id="ARBA00022801"/>
    </source>
</evidence>
<keyword evidence="7 9" id="KW-0460">Magnesium</keyword>
<dbReference type="GO" id="GO:0046872">
    <property type="term" value="F:metal ion binding"/>
    <property type="evidence" value="ECO:0007669"/>
    <property type="project" value="UniProtKB-KW"/>
</dbReference>
<feature type="domain" description="Endonuclease/exonuclease/phosphatase" evidence="10">
    <location>
        <begin position="25"/>
        <end position="68"/>
    </location>
</feature>
<evidence type="ECO:0000259" key="10">
    <source>
        <dbReference type="Pfam" id="PF03372"/>
    </source>
</evidence>
<dbReference type="PANTHER" id="PTHR22748">
    <property type="entry name" value="AP ENDONUCLEASE"/>
    <property type="match status" value="1"/>
</dbReference>
<evidence type="ECO:0000256" key="3">
    <source>
        <dbReference type="ARBA" id="ARBA00012115"/>
    </source>
</evidence>
<keyword evidence="8" id="KW-0234">DNA repair</keyword>
<evidence type="ECO:0000256" key="5">
    <source>
        <dbReference type="ARBA" id="ARBA00022763"/>
    </source>
</evidence>
<comment type="cofactor">
    <cofactor evidence="9">
        <name>Mg(2+)</name>
        <dbReference type="ChEBI" id="CHEBI:18420"/>
    </cofactor>
    <cofactor evidence="9">
        <name>Mn(2+)</name>
        <dbReference type="ChEBI" id="CHEBI:29035"/>
    </cofactor>
    <text evidence="9">Probably binds two magnesium or manganese ions per subunit.</text>
</comment>
<reference evidence="12" key="1">
    <citation type="journal article" date="2016" name="Nature">
        <title>Genome evolution in the allotetraploid frog Xenopus laevis.</title>
        <authorList>
            <person name="Session A.M."/>
            <person name="Uno Y."/>
            <person name="Kwon T."/>
            <person name="Chapman J.A."/>
            <person name="Toyoda A."/>
            <person name="Takahashi S."/>
            <person name="Fukui A."/>
            <person name="Hikosaka A."/>
            <person name="Suzuki A."/>
            <person name="Kondo M."/>
            <person name="van Heeringen S.J."/>
            <person name="Quigley I."/>
            <person name="Heinz S."/>
            <person name="Ogino H."/>
            <person name="Ochi H."/>
            <person name="Hellsten U."/>
            <person name="Lyons J.B."/>
            <person name="Simakov O."/>
            <person name="Putnam N."/>
            <person name="Stites J."/>
            <person name="Kuroki Y."/>
            <person name="Tanaka T."/>
            <person name="Michiue T."/>
            <person name="Watanabe M."/>
            <person name="Bogdanovic O."/>
            <person name="Lister R."/>
            <person name="Georgiou G."/>
            <person name="Paranjpe S.S."/>
            <person name="van Kruijsbergen I."/>
            <person name="Shu S."/>
            <person name="Carlson J."/>
            <person name="Kinoshita T."/>
            <person name="Ohta Y."/>
            <person name="Mawaribuchi S."/>
            <person name="Jenkins J."/>
            <person name="Grimwood J."/>
            <person name="Schmutz J."/>
            <person name="Mitros T."/>
            <person name="Mozaffari S.V."/>
            <person name="Suzuki Y."/>
            <person name="Haramoto Y."/>
            <person name="Yamamoto T.S."/>
            <person name="Takagi C."/>
            <person name="Heald R."/>
            <person name="Miller K."/>
            <person name="Haudenschild C."/>
            <person name="Kitzman J."/>
            <person name="Nakayama T."/>
            <person name="Izutsu Y."/>
            <person name="Robert J."/>
            <person name="Fortriede J."/>
            <person name="Burns K."/>
            <person name="Lotay V."/>
            <person name="Karimi K."/>
            <person name="Yasuoka Y."/>
            <person name="Dichmann D.S."/>
            <person name="Flajnik M.F."/>
            <person name="Houston D.W."/>
            <person name="Shendure J."/>
            <person name="DuPasquier L."/>
            <person name="Vize P.D."/>
            <person name="Zorn A.M."/>
            <person name="Ito M."/>
            <person name="Marcotte E.M."/>
            <person name="Wallingford J.B."/>
            <person name="Ito Y."/>
            <person name="Asashima M."/>
            <person name="Ueno N."/>
            <person name="Matsuda Y."/>
            <person name="Veenstra G.J."/>
            <person name="Fujiyama A."/>
            <person name="Harland R.M."/>
            <person name="Taira M."/>
            <person name="Rokhsar D.S."/>
        </authorList>
    </citation>
    <scope>NUCLEOTIDE SEQUENCE [LARGE SCALE GENOMIC DNA]</scope>
    <source>
        <strain evidence="12">J</strain>
    </source>
</reference>
<keyword evidence="6" id="KW-0378">Hydrolase</keyword>
<evidence type="ECO:0000256" key="8">
    <source>
        <dbReference type="ARBA" id="ARBA00023204"/>
    </source>
</evidence>
<keyword evidence="5" id="KW-0227">DNA damage</keyword>
<dbReference type="GO" id="GO:0005634">
    <property type="term" value="C:nucleus"/>
    <property type="evidence" value="ECO:0007669"/>
    <property type="project" value="TreeGrafter"/>
</dbReference>
<keyword evidence="9" id="KW-0464">Manganese</keyword>
<evidence type="ECO:0000313" key="11">
    <source>
        <dbReference type="EMBL" id="OCT92509.1"/>
    </source>
</evidence>